<dbReference type="InterPro" id="IPR010491">
    <property type="entry name" value="PRP1_N"/>
</dbReference>
<evidence type="ECO:0000256" key="2">
    <source>
        <dbReference type="ARBA" id="ARBA00022664"/>
    </source>
</evidence>
<dbReference type="GO" id="GO:0071013">
    <property type="term" value="C:catalytic step 2 spliceosome"/>
    <property type="evidence" value="ECO:0007669"/>
    <property type="project" value="TreeGrafter"/>
</dbReference>
<dbReference type="InParanoid" id="A0A2R5G9Z8"/>
<organism evidence="8 9">
    <name type="scientific">Hondaea fermentalgiana</name>
    <dbReference type="NCBI Taxonomy" id="2315210"/>
    <lineage>
        <taxon>Eukaryota</taxon>
        <taxon>Sar</taxon>
        <taxon>Stramenopiles</taxon>
        <taxon>Bigyra</taxon>
        <taxon>Labyrinthulomycetes</taxon>
        <taxon>Thraustochytrida</taxon>
        <taxon>Thraustochytriidae</taxon>
        <taxon>Hondaea</taxon>
    </lineage>
</organism>
<comment type="caution">
    <text evidence="8">The sequence shown here is derived from an EMBL/GenBank/DDBJ whole genome shotgun (WGS) entry which is preliminary data.</text>
</comment>
<feature type="region of interest" description="Disordered" evidence="6">
    <location>
        <begin position="79"/>
        <end position="108"/>
    </location>
</feature>
<dbReference type="SUPFAM" id="SSF48452">
    <property type="entry name" value="TPR-like"/>
    <property type="match status" value="3"/>
</dbReference>
<comment type="subcellular location">
    <subcellularLocation>
        <location evidence="1">Nucleus</location>
    </subcellularLocation>
</comment>
<keyword evidence="2" id="KW-0507">mRNA processing</keyword>
<evidence type="ECO:0000313" key="8">
    <source>
        <dbReference type="EMBL" id="GBG24911.1"/>
    </source>
</evidence>
<reference evidence="8 9" key="1">
    <citation type="submission" date="2017-12" db="EMBL/GenBank/DDBJ databases">
        <title>Sequencing, de novo assembly and annotation of complete genome of a new Thraustochytrid species, strain FCC1311.</title>
        <authorList>
            <person name="Sedici K."/>
            <person name="Godart F."/>
            <person name="Aiese Cigliano R."/>
            <person name="Sanseverino W."/>
            <person name="Barakat M."/>
            <person name="Ortet P."/>
            <person name="Marechal E."/>
            <person name="Cagnac O."/>
            <person name="Amato A."/>
        </authorList>
    </citation>
    <scope>NUCLEOTIDE SEQUENCE [LARGE SCALE GENOMIC DNA]</scope>
</reference>
<dbReference type="SMART" id="SM00386">
    <property type="entry name" value="HAT"/>
    <property type="match status" value="13"/>
</dbReference>
<dbReference type="FunCoup" id="A0A2R5G9Z8">
    <property type="interactions" value="474"/>
</dbReference>
<dbReference type="GO" id="GO:0000244">
    <property type="term" value="P:spliceosomal tri-snRNP complex assembly"/>
    <property type="evidence" value="ECO:0007669"/>
    <property type="project" value="TreeGrafter"/>
</dbReference>
<dbReference type="Proteomes" id="UP000241890">
    <property type="component" value="Unassembled WGS sequence"/>
</dbReference>
<gene>
    <name evidence="8" type="ORF">FCC1311_011282</name>
</gene>
<protein>
    <submittedName>
        <fullName evidence="8">Pre-mRNA-processing factor 6</fullName>
    </submittedName>
</protein>
<keyword evidence="9" id="KW-1185">Reference proteome</keyword>
<evidence type="ECO:0000256" key="4">
    <source>
        <dbReference type="ARBA" id="ARBA00023187"/>
    </source>
</evidence>
<proteinExistence type="predicted"/>
<feature type="domain" description="PRP1 splicing factor N-terminal" evidence="7">
    <location>
        <begin position="97"/>
        <end position="171"/>
    </location>
</feature>
<dbReference type="OrthoDB" id="440128at2759"/>
<accession>A0A2R5G9Z8</accession>
<sequence>MSAGAGGRRAPRTFRKDAAPEGYVAGLGRGAVAFTTRSDAVPLAGGAGRGAGRGAGPLARTDFGAAPKGYVAGAGRGAGGFGETKPSAESVRDTHTAAADAAGEDPDEAWDAVERRIAERNAKKRRRRETESNGGVLGGMQGGRVADQFADLKQQLKTVSYAEWDAIPEARSGVREHRQQETFTPVSDALLLSSAGLASQGSANARSIERGRALLSQIDGQGDKQDGSSAFDPGDYLASLDDGANGASAAARVGDVRKARLLFRSVTTSNPSHGPGWIAAARLEEVAGKLLDARKIIAEGCKACPTSEDVWLEAARLNTPANAKVILGDAIRHLPRAVKLWLRAADLEGDHTERKKRVLRRALETLPKSEQLWKAAIELEDNEADAHLLLARATECVPTSVDLWLALAQLEDYKQARAVLQTARKRLPREPKIWVAACALEEAQVVDTVGHNGSKTDSKVPEPSDDAALAKLRTVLDKIVTKAVNALKTTTMRADWLEHAREMEGAGSLETCRAIIRGTMSLGVPAAEQKRTWFADASAMEKEGLLVCARSLYAEAMSLFPGHKDVLLRAVAFESRKGDKASLTTLLHEAVQRCPKAELFWLMAAKETWKTLNDPREARRILDRALASQHNTERVWLAAFKLEWETGNVKEARSLLKEAQTRCPTPRIWVKAALLERVELSKAELGSDKARTLFAQAFAILKEGYTKFPTFYKLWLMAGQLQVDFRARHGAPGDRQDAVQTARKLFLDGLKHCPHGVPLWLGAARLEREFVSPVKARSVLELARVKNADQPALWLEAIRLETEQGQHGMAEALKAKAVQACPKAGVLWAYLILTAPRPEQRAKSADAMERCENDAHVFCALGRLFASRNKVPTARKWFEAAVTANDDFGDAWGYYLHFERSIASDADAAEQVLRRCLAAEPHHGELWQQVVKRDALRLATDRERLEAVVLECASEFRR</sequence>
<feature type="domain" description="PRP1 splicing factor N-terminal" evidence="7">
    <location>
        <begin position="19"/>
        <end position="42"/>
    </location>
</feature>
<dbReference type="InterPro" id="IPR045075">
    <property type="entry name" value="Syf1-like"/>
</dbReference>
<keyword evidence="5" id="KW-0539">Nucleus</keyword>
<dbReference type="Pfam" id="PF06424">
    <property type="entry name" value="PRP1_N"/>
    <property type="match status" value="2"/>
</dbReference>
<dbReference type="AlphaFoldDB" id="A0A2R5G9Z8"/>
<dbReference type="GO" id="GO:0046540">
    <property type="term" value="C:U4/U6 x U5 tri-snRNP complex"/>
    <property type="evidence" value="ECO:0007669"/>
    <property type="project" value="TreeGrafter"/>
</dbReference>
<dbReference type="EMBL" id="BEYU01000009">
    <property type="protein sequence ID" value="GBG24911.1"/>
    <property type="molecule type" value="Genomic_DNA"/>
</dbReference>
<dbReference type="Gene3D" id="1.25.40.10">
    <property type="entry name" value="Tetratricopeptide repeat domain"/>
    <property type="match status" value="4"/>
</dbReference>
<feature type="region of interest" description="Disordered" evidence="6">
    <location>
        <begin position="121"/>
        <end position="142"/>
    </location>
</feature>
<evidence type="ECO:0000313" key="9">
    <source>
        <dbReference type="Proteomes" id="UP000241890"/>
    </source>
</evidence>
<dbReference type="PANTHER" id="PTHR11246">
    <property type="entry name" value="PRE-MRNA SPLICING FACTOR"/>
    <property type="match status" value="1"/>
</dbReference>
<evidence type="ECO:0000256" key="6">
    <source>
        <dbReference type="SAM" id="MobiDB-lite"/>
    </source>
</evidence>
<evidence type="ECO:0000256" key="3">
    <source>
        <dbReference type="ARBA" id="ARBA00022737"/>
    </source>
</evidence>
<keyword evidence="4" id="KW-0508">mRNA splicing</keyword>
<dbReference type="InterPro" id="IPR011990">
    <property type="entry name" value="TPR-like_helical_dom_sf"/>
</dbReference>
<dbReference type="Pfam" id="PF13428">
    <property type="entry name" value="TPR_14"/>
    <property type="match status" value="1"/>
</dbReference>
<keyword evidence="3" id="KW-0677">Repeat</keyword>
<dbReference type="FunFam" id="1.25.40.10:FF:000256">
    <property type="entry name" value="Probable pre-mRNA splicing factor prp1"/>
    <property type="match status" value="1"/>
</dbReference>
<evidence type="ECO:0000259" key="7">
    <source>
        <dbReference type="Pfam" id="PF06424"/>
    </source>
</evidence>
<dbReference type="PANTHER" id="PTHR11246:SF1">
    <property type="entry name" value="PRE-MRNA-PROCESSING FACTOR 6"/>
    <property type="match status" value="1"/>
</dbReference>
<name>A0A2R5G9Z8_9STRA</name>
<evidence type="ECO:0000256" key="1">
    <source>
        <dbReference type="ARBA" id="ARBA00004123"/>
    </source>
</evidence>
<evidence type="ECO:0000256" key="5">
    <source>
        <dbReference type="ARBA" id="ARBA00023242"/>
    </source>
</evidence>
<dbReference type="InterPro" id="IPR003107">
    <property type="entry name" value="HAT"/>
</dbReference>